<accession>A0A0L0S8F6</accession>
<reference evidence="7 8" key="1">
    <citation type="submission" date="2009-11" db="EMBL/GenBank/DDBJ databases">
        <title>Annotation of Allomyces macrogynus ATCC 38327.</title>
        <authorList>
            <consortium name="The Broad Institute Genome Sequencing Platform"/>
            <person name="Russ C."/>
            <person name="Cuomo C."/>
            <person name="Burger G."/>
            <person name="Gray M.W."/>
            <person name="Holland P.W.H."/>
            <person name="King N."/>
            <person name="Lang F.B.F."/>
            <person name="Roger A.J."/>
            <person name="Ruiz-Trillo I."/>
            <person name="Young S.K."/>
            <person name="Zeng Q."/>
            <person name="Gargeya S."/>
            <person name="Fitzgerald M."/>
            <person name="Haas B."/>
            <person name="Abouelleil A."/>
            <person name="Alvarado L."/>
            <person name="Arachchi H.M."/>
            <person name="Berlin A."/>
            <person name="Chapman S.B."/>
            <person name="Gearin G."/>
            <person name="Goldberg J."/>
            <person name="Griggs A."/>
            <person name="Gujja S."/>
            <person name="Hansen M."/>
            <person name="Heiman D."/>
            <person name="Howarth C."/>
            <person name="Larimer J."/>
            <person name="Lui A."/>
            <person name="MacDonald P.J.P."/>
            <person name="McCowen C."/>
            <person name="Montmayeur A."/>
            <person name="Murphy C."/>
            <person name="Neiman D."/>
            <person name="Pearson M."/>
            <person name="Priest M."/>
            <person name="Roberts A."/>
            <person name="Saif S."/>
            <person name="Shea T."/>
            <person name="Sisk P."/>
            <person name="Stolte C."/>
            <person name="Sykes S."/>
            <person name="Wortman J."/>
            <person name="Nusbaum C."/>
            <person name="Birren B."/>
        </authorList>
    </citation>
    <scope>NUCLEOTIDE SEQUENCE [LARGE SCALE GENOMIC DNA]</scope>
    <source>
        <strain evidence="7 8">ATCC 38327</strain>
    </source>
</reference>
<sequence length="1054" mass="112147">MSATTPAPAVAGLVNVLRGALQADAAMRSAAEHELAHLRTTVPEFGLLLVQVALTGDQPFEVRQLALLTLKAYTRTNWSSKTEHFEGPEPPLNIKQQIWTAIMDHGLTDANARVRVSSAYVVAKIAHVSWPDEWPDFLPSLLARLQAPHLPAQHGALCVLRDLVRDDLTDQHLPEIVRVILPHLLGVYTSATMPLGMKNRAMAIFRDLVELLYNAKEAHPDLPSVVADMLPAWLDAMAPVLQAPAIVARPAGSDPAWDERATYATFRAKVHAYRAVQTVAAAFFAALKPHARAIVDFAWRDVTALAAVPVDELDVVDENDDSDEGGADPVSGETLVYACIDVLQRVLVKPSVSAAALFQDGFLGTLLPVLVELMRVPEEKATAWREDVNEYIAQELDEDAFGYSLRVAAQDLATAIIDKYDQRAIDPMRQVCVMMLQKFQTDAVRLEAAVALLGQVMAGWDQAAHVIESLMAVPAVTGTTDNIEAQEFLRARVLRLMGQAADELPAAAIDACARFALQSLDATRPVMLVNAMHALVAIVNATHTTAAVKDLVQHPLMHAAGTLVETARADSLVFLLETFVAALRIRPDAAAPHVPDHMARIVRVWQRSVDDPVVTALVVEVVDAMAASPAGLAALVAPAGGAPSTARLLEDMLAAPDAHEPGVVAAAVDMLAAILHRARAANAQAVVAPLVAATYAPLVALALRTDDATTVVAAQAALQAMVGGGHALVLASTAGLAPVVQVAARMMRGDTPEARAIGVGTLVRALVAHGGNDVVAVLTDLVRAVAARLATAQTPSLVQGLVLVIAQLMHDATTYEPTVALLAATPAANGARALDVVLAKWTDAHEVLEGHRDIVLSAHVLAELFARQDPRMANVVVPGRTVAAEVAAANAAGGRRVTRSAAAKANAGVGETGIPVFARILQLLVSELVQADSRLMAAEDELDGEDSEEWDEDDDEDEDGVNAGQFAYLSDVLDAAEEGGDRNDEADDDVDEMIETGSAWTQTVRLEDYLGTTLLHALSQNVWEVQARAPQYLRQDQLDALTRLAQQGPKATAA</sequence>
<proteinExistence type="predicted"/>
<dbReference type="InterPro" id="IPR016024">
    <property type="entry name" value="ARM-type_fold"/>
</dbReference>
<dbReference type="PANTHER" id="PTHR10997">
    <property type="entry name" value="IMPORTIN-7, 8, 11"/>
    <property type="match status" value="1"/>
</dbReference>
<organism evidence="7 8">
    <name type="scientific">Allomyces macrogynus (strain ATCC 38327)</name>
    <name type="common">Allomyces javanicus var. macrogynus</name>
    <dbReference type="NCBI Taxonomy" id="578462"/>
    <lineage>
        <taxon>Eukaryota</taxon>
        <taxon>Fungi</taxon>
        <taxon>Fungi incertae sedis</taxon>
        <taxon>Blastocladiomycota</taxon>
        <taxon>Blastocladiomycetes</taxon>
        <taxon>Blastocladiales</taxon>
        <taxon>Blastocladiaceae</taxon>
        <taxon>Allomyces</taxon>
    </lineage>
</organism>
<keyword evidence="4" id="KW-0539">Nucleus</keyword>
<evidence type="ECO:0000259" key="6">
    <source>
        <dbReference type="PROSITE" id="PS50166"/>
    </source>
</evidence>
<evidence type="ECO:0000313" key="8">
    <source>
        <dbReference type="Proteomes" id="UP000054350"/>
    </source>
</evidence>
<dbReference type="PROSITE" id="PS50166">
    <property type="entry name" value="IMPORTIN_B_NT"/>
    <property type="match status" value="1"/>
</dbReference>
<dbReference type="OrthoDB" id="431626at2759"/>
<dbReference type="STRING" id="578462.A0A0L0S8F6"/>
<dbReference type="VEuPathDB" id="FungiDB:AMAG_04415"/>
<dbReference type="GO" id="GO:0005829">
    <property type="term" value="C:cytosol"/>
    <property type="evidence" value="ECO:0007669"/>
    <property type="project" value="TreeGrafter"/>
</dbReference>
<reference evidence="8" key="2">
    <citation type="submission" date="2009-11" db="EMBL/GenBank/DDBJ databases">
        <title>The Genome Sequence of Allomyces macrogynus strain ATCC 38327.</title>
        <authorList>
            <consortium name="The Broad Institute Genome Sequencing Platform"/>
            <person name="Russ C."/>
            <person name="Cuomo C."/>
            <person name="Shea T."/>
            <person name="Young S.K."/>
            <person name="Zeng Q."/>
            <person name="Koehrsen M."/>
            <person name="Haas B."/>
            <person name="Borodovsky M."/>
            <person name="Guigo R."/>
            <person name="Alvarado L."/>
            <person name="Berlin A."/>
            <person name="Borenstein D."/>
            <person name="Chen Z."/>
            <person name="Engels R."/>
            <person name="Freedman E."/>
            <person name="Gellesch M."/>
            <person name="Goldberg J."/>
            <person name="Griggs A."/>
            <person name="Gujja S."/>
            <person name="Heiman D."/>
            <person name="Hepburn T."/>
            <person name="Howarth C."/>
            <person name="Jen D."/>
            <person name="Larson L."/>
            <person name="Lewis B."/>
            <person name="Mehta T."/>
            <person name="Park D."/>
            <person name="Pearson M."/>
            <person name="Roberts A."/>
            <person name="Saif S."/>
            <person name="Shenoy N."/>
            <person name="Sisk P."/>
            <person name="Stolte C."/>
            <person name="Sykes S."/>
            <person name="Walk T."/>
            <person name="White J."/>
            <person name="Yandava C."/>
            <person name="Burger G."/>
            <person name="Gray M.W."/>
            <person name="Holland P.W.H."/>
            <person name="King N."/>
            <person name="Lang F.B.F."/>
            <person name="Roger A.J."/>
            <person name="Ruiz-Trillo I."/>
            <person name="Lander E."/>
            <person name="Nusbaum C."/>
        </authorList>
    </citation>
    <scope>NUCLEOTIDE SEQUENCE [LARGE SCALE GENOMIC DNA]</scope>
    <source>
        <strain evidence="8">ATCC 38327</strain>
    </source>
</reference>
<feature type="region of interest" description="Disordered" evidence="5">
    <location>
        <begin position="939"/>
        <end position="961"/>
    </location>
</feature>
<dbReference type="SUPFAM" id="SSF48371">
    <property type="entry name" value="ARM repeat"/>
    <property type="match status" value="1"/>
</dbReference>
<keyword evidence="3" id="KW-0653">Protein transport</keyword>
<comment type="subcellular location">
    <subcellularLocation>
        <location evidence="1">Nucleus</location>
    </subcellularLocation>
</comment>
<dbReference type="AlphaFoldDB" id="A0A0L0S8F6"/>
<feature type="domain" description="Importin N-terminal" evidence="6">
    <location>
        <begin position="31"/>
        <end position="108"/>
    </location>
</feature>
<dbReference type="OMA" id="FINCIVT"/>
<dbReference type="GO" id="GO:0005635">
    <property type="term" value="C:nuclear envelope"/>
    <property type="evidence" value="ECO:0007669"/>
    <property type="project" value="TreeGrafter"/>
</dbReference>
<keyword evidence="2" id="KW-0813">Transport</keyword>
<dbReference type="Pfam" id="PF03810">
    <property type="entry name" value="IBN_N"/>
    <property type="match status" value="1"/>
</dbReference>
<dbReference type="InterPro" id="IPR056840">
    <property type="entry name" value="HEAT_IPO9_central"/>
</dbReference>
<dbReference type="Proteomes" id="UP000054350">
    <property type="component" value="Unassembled WGS sequence"/>
</dbReference>
<dbReference type="EMBL" id="GG745333">
    <property type="protein sequence ID" value="KNE58878.1"/>
    <property type="molecule type" value="Genomic_DNA"/>
</dbReference>
<feature type="compositionally biased region" description="Acidic residues" evidence="5">
    <location>
        <begin position="939"/>
        <end position="960"/>
    </location>
</feature>
<name>A0A0L0S8F6_ALLM3</name>
<dbReference type="eggNOG" id="KOG2274">
    <property type="taxonomic scope" value="Eukaryota"/>
</dbReference>
<dbReference type="InterPro" id="IPR011989">
    <property type="entry name" value="ARM-like"/>
</dbReference>
<dbReference type="GO" id="GO:0031267">
    <property type="term" value="F:small GTPase binding"/>
    <property type="evidence" value="ECO:0007669"/>
    <property type="project" value="InterPro"/>
</dbReference>
<protein>
    <recommendedName>
        <fullName evidence="6">Importin N-terminal domain-containing protein</fullName>
    </recommendedName>
</protein>
<evidence type="ECO:0000256" key="5">
    <source>
        <dbReference type="SAM" id="MobiDB-lite"/>
    </source>
</evidence>
<gene>
    <name evidence="7" type="ORF">AMAG_04415</name>
</gene>
<evidence type="ECO:0000313" key="7">
    <source>
        <dbReference type="EMBL" id="KNE58878.1"/>
    </source>
</evidence>
<evidence type="ECO:0000256" key="3">
    <source>
        <dbReference type="ARBA" id="ARBA00022927"/>
    </source>
</evidence>
<evidence type="ECO:0000256" key="4">
    <source>
        <dbReference type="ARBA" id="ARBA00023242"/>
    </source>
</evidence>
<dbReference type="Gene3D" id="1.25.10.10">
    <property type="entry name" value="Leucine-rich Repeat Variant"/>
    <property type="match status" value="1"/>
</dbReference>
<dbReference type="GO" id="GO:0006606">
    <property type="term" value="P:protein import into nucleus"/>
    <property type="evidence" value="ECO:0007669"/>
    <property type="project" value="TreeGrafter"/>
</dbReference>
<dbReference type="InterPro" id="IPR001494">
    <property type="entry name" value="Importin-beta_N"/>
</dbReference>
<dbReference type="Pfam" id="PF25018">
    <property type="entry name" value="HEAT_IPO9_c"/>
    <property type="match status" value="1"/>
</dbReference>
<dbReference type="PANTHER" id="PTHR10997:SF9">
    <property type="entry name" value="IMPORTIN-9"/>
    <property type="match status" value="1"/>
</dbReference>
<keyword evidence="8" id="KW-1185">Reference proteome</keyword>
<evidence type="ECO:0000256" key="2">
    <source>
        <dbReference type="ARBA" id="ARBA00022448"/>
    </source>
</evidence>
<evidence type="ECO:0000256" key="1">
    <source>
        <dbReference type="ARBA" id="ARBA00004123"/>
    </source>
</evidence>